<evidence type="ECO:0000313" key="16">
    <source>
        <dbReference type="EMBL" id="RLJ70790.1"/>
    </source>
</evidence>
<dbReference type="SUPFAM" id="SSF55681">
    <property type="entry name" value="Class II aaRS and biotin synthetases"/>
    <property type="match status" value="1"/>
</dbReference>
<evidence type="ECO:0000256" key="8">
    <source>
        <dbReference type="ARBA" id="ARBA00022840"/>
    </source>
</evidence>
<dbReference type="Pfam" id="PF02912">
    <property type="entry name" value="Phe_tRNA-synt_N"/>
    <property type="match status" value="1"/>
</dbReference>
<dbReference type="InterPro" id="IPR002319">
    <property type="entry name" value="Phenylalanyl-tRNA_Synthase"/>
</dbReference>
<dbReference type="EMBL" id="RCCJ01000001">
    <property type="protein sequence ID" value="RLJ70790.1"/>
    <property type="molecule type" value="Genomic_DNA"/>
</dbReference>
<dbReference type="GO" id="GO:0000287">
    <property type="term" value="F:magnesium ion binding"/>
    <property type="evidence" value="ECO:0007669"/>
    <property type="project" value="UniProtKB-UniRule"/>
</dbReference>
<protein>
    <recommendedName>
        <fullName evidence="13">Phenylalanine--tRNA ligase alpha subunit</fullName>
        <ecNumber evidence="13">6.1.1.20</ecNumber>
    </recommendedName>
    <alternativeName>
        <fullName evidence="13">Phenylalanyl-tRNA synthetase alpha subunit</fullName>
        <shortName evidence="13">PheRS</shortName>
    </alternativeName>
</protein>
<evidence type="ECO:0000256" key="4">
    <source>
        <dbReference type="ARBA" id="ARBA00022490"/>
    </source>
</evidence>
<evidence type="ECO:0000256" key="10">
    <source>
        <dbReference type="ARBA" id="ARBA00022917"/>
    </source>
</evidence>
<dbReference type="AlphaFoldDB" id="A0A497XRL5"/>
<evidence type="ECO:0000256" key="2">
    <source>
        <dbReference type="ARBA" id="ARBA00010207"/>
    </source>
</evidence>
<evidence type="ECO:0000256" key="7">
    <source>
        <dbReference type="ARBA" id="ARBA00022741"/>
    </source>
</evidence>
<keyword evidence="4 13" id="KW-0963">Cytoplasm</keyword>
<name>A0A497XRL5_9AQUI</name>
<dbReference type="HAMAP" id="MF_00281">
    <property type="entry name" value="Phe_tRNA_synth_alpha1"/>
    <property type="match status" value="1"/>
</dbReference>
<keyword evidence="6 13" id="KW-0479">Metal-binding</keyword>
<keyword evidence="10 13" id="KW-0648">Protein biosynthesis</keyword>
<comment type="subcellular location">
    <subcellularLocation>
        <location evidence="1 13">Cytoplasm</location>
    </subcellularLocation>
</comment>
<evidence type="ECO:0000256" key="13">
    <source>
        <dbReference type="HAMAP-Rule" id="MF_00281"/>
    </source>
</evidence>
<evidence type="ECO:0000256" key="1">
    <source>
        <dbReference type="ARBA" id="ARBA00004496"/>
    </source>
</evidence>
<dbReference type="Gene3D" id="3.30.930.10">
    <property type="entry name" value="Bira Bifunctional Protein, Domain 2"/>
    <property type="match status" value="1"/>
</dbReference>
<dbReference type="InterPro" id="IPR045864">
    <property type="entry name" value="aa-tRNA-synth_II/BPL/LPL"/>
</dbReference>
<evidence type="ECO:0000256" key="3">
    <source>
        <dbReference type="ARBA" id="ARBA00011209"/>
    </source>
</evidence>
<proteinExistence type="inferred from homology"/>
<keyword evidence="9 13" id="KW-0460">Magnesium</keyword>
<reference evidence="16 17" key="1">
    <citation type="submission" date="2018-10" db="EMBL/GenBank/DDBJ databases">
        <title>Genomic Encyclopedia of Archaeal and Bacterial Type Strains, Phase II (KMG-II): from individual species to whole genera.</title>
        <authorList>
            <person name="Goeker M."/>
        </authorList>
    </citation>
    <scope>NUCLEOTIDE SEQUENCE [LARGE SCALE GENOMIC DNA]</scope>
    <source>
        <strain evidence="16 17">DSM 16510</strain>
    </source>
</reference>
<dbReference type="NCBIfam" id="TIGR00468">
    <property type="entry name" value="pheS"/>
    <property type="match status" value="1"/>
</dbReference>
<evidence type="ECO:0000256" key="12">
    <source>
        <dbReference type="ARBA" id="ARBA00049255"/>
    </source>
</evidence>
<comment type="caution">
    <text evidence="16">The sequence shown here is derived from an EMBL/GenBank/DDBJ whole genome shotgun (WGS) entry which is preliminary data.</text>
</comment>
<dbReference type="Proteomes" id="UP000267841">
    <property type="component" value="Unassembled WGS sequence"/>
</dbReference>
<keyword evidence="8 13" id="KW-0067">ATP-binding</keyword>
<evidence type="ECO:0000259" key="15">
    <source>
        <dbReference type="PROSITE" id="PS50862"/>
    </source>
</evidence>
<dbReference type="GO" id="GO:0005524">
    <property type="term" value="F:ATP binding"/>
    <property type="evidence" value="ECO:0007669"/>
    <property type="project" value="UniProtKB-UniRule"/>
</dbReference>
<keyword evidence="14" id="KW-0175">Coiled coil</keyword>
<dbReference type="FunFam" id="3.30.930.10:FF:000003">
    <property type="entry name" value="Phenylalanine--tRNA ligase alpha subunit"/>
    <property type="match status" value="1"/>
</dbReference>
<evidence type="ECO:0000256" key="11">
    <source>
        <dbReference type="ARBA" id="ARBA00023146"/>
    </source>
</evidence>
<organism evidence="16 17">
    <name type="scientific">Hydrogenivirga caldilitoris</name>
    <dbReference type="NCBI Taxonomy" id="246264"/>
    <lineage>
        <taxon>Bacteria</taxon>
        <taxon>Pseudomonadati</taxon>
        <taxon>Aquificota</taxon>
        <taxon>Aquificia</taxon>
        <taxon>Aquificales</taxon>
        <taxon>Aquificaceae</taxon>
        <taxon>Hydrogenivirga</taxon>
    </lineage>
</organism>
<dbReference type="Pfam" id="PF01409">
    <property type="entry name" value="tRNA-synt_2d"/>
    <property type="match status" value="1"/>
</dbReference>
<dbReference type="PROSITE" id="PS50862">
    <property type="entry name" value="AA_TRNA_LIGASE_II"/>
    <property type="match status" value="1"/>
</dbReference>
<dbReference type="OrthoDB" id="9800719at2"/>
<dbReference type="EC" id="6.1.1.20" evidence="13"/>
<keyword evidence="11 13" id="KW-0030">Aminoacyl-tRNA synthetase</keyword>
<evidence type="ECO:0000256" key="9">
    <source>
        <dbReference type="ARBA" id="ARBA00022842"/>
    </source>
</evidence>
<dbReference type="PANTHER" id="PTHR11538:SF41">
    <property type="entry name" value="PHENYLALANINE--TRNA LIGASE, MITOCHONDRIAL"/>
    <property type="match status" value="1"/>
</dbReference>
<evidence type="ECO:0000313" key="17">
    <source>
        <dbReference type="Proteomes" id="UP000267841"/>
    </source>
</evidence>
<evidence type="ECO:0000256" key="14">
    <source>
        <dbReference type="SAM" id="Coils"/>
    </source>
</evidence>
<sequence>MNDLEDIKESALRDIASASNLQELQGVRSKYLGKKGLISIALKAIKEIPPEQRKDYGKKVNELKELVEEKLKEREKELKNRELEDKLSREWLDLTIPIKGTVGSLHPITVTLERIVNIFRGMGFTVEEGPEIELEKYNFDMLNIPTDHPAREMQDTFYVNKPGYLLRTHTSPVQIRTMLKRKPPIQMIAPGKVYRRDDDPTHSPMFHQVEGLVVNEYANFRHMKYVIEEFLREFFQTNLPVRFRTSYFPFTEPSAEVDIGCVICSQEGCRVCKETGWLEVMGCGMVHPNVLEACGIDTELYQGFAFGMGVERLAMLLYGIDNIKLFYENDIRFIRQF</sequence>
<comment type="catalytic activity">
    <reaction evidence="12 13">
        <text>tRNA(Phe) + L-phenylalanine + ATP = L-phenylalanyl-tRNA(Phe) + AMP + diphosphate + H(+)</text>
        <dbReference type="Rhea" id="RHEA:19413"/>
        <dbReference type="Rhea" id="RHEA-COMP:9668"/>
        <dbReference type="Rhea" id="RHEA-COMP:9699"/>
        <dbReference type="ChEBI" id="CHEBI:15378"/>
        <dbReference type="ChEBI" id="CHEBI:30616"/>
        <dbReference type="ChEBI" id="CHEBI:33019"/>
        <dbReference type="ChEBI" id="CHEBI:58095"/>
        <dbReference type="ChEBI" id="CHEBI:78442"/>
        <dbReference type="ChEBI" id="CHEBI:78531"/>
        <dbReference type="ChEBI" id="CHEBI:456215"/>
        <dbReference type="EC" id="6.1.1.20"/>
    </reaction>
</comment>
<evidence type="ECO:0000256" key="5">
    <source>
        <dbReference type="ARBA" id="ARBA00022598"/>
    </source>
</evidence>
<dbReference type="PANTHER" id="PTHR11538">
    <property type="entry name" value="PHENYLALANYL-TRNA SYNTHETASE"/>
    <property type="match status" value="1"/>
</dbReference>
<keyword evidence="17" id="KW-1185">Reference proteome</keyword>
<comment type="cofactor">
    <cofactor evidence="13">
        <name>Mg(2+)</name>
        <dbReference type="ChEBI" id="CHEBI:18420"/>
    </cofactor>
    <text evidence="13">Binds 2 magnesium ions per tetramer.</text>
</comment>
<dbReference type="SUPFAM" id="SSF46589">
    <property type="entry name" value="tRNA-binding arm"/>
    <property type="match status" value="1"/>
</dbReference>
<comment type="similarity">
    <text evidence="2 13">Belongs to the class-II aminoacyl-tRNA synthetase family. Phe-tRNA synthetase alpha subunit type 1 subfamily.</text>
</comment>
<dbReference type="GO" id="GO:0004826">
    <property type="term" value="F:phenylalanine-tRNA ligase activity"/>
    <property type="evidence" value="ECO:0007669"/>
    <property type="project" value="UniProtKB-UniRule"/>
</dbReference>
<accession>A0A497XRL5</accession>
<gene>
    <name evidence="13" type="primary">pheS</name>
    <name evidence="16" type="ORF">BCF55_1073</name>
</gene>
<dbReference type="InterPro" id="IPR004529">
    <property type="entry name" value="Phe-tRNA-synth_IIc_asu"/>
</dbReference>
<keyword evidence="5 13" id="KW-0436">Ligase</keyword>
<feature type="domain" description="Aminoacyl-transfer RNA synthetases class-II family profile" evidence="15">
    <location>
        <begin position="115"/>
        <end position="336"/>
    </location>
</feature>
<dbReference type="GO" id="GO:0006432">
    <property type="term" value="P:phenylalanyl-tRNA aminoacylation"/>
    <property type="evidence" value="ECO:0007669"/>
    <property type="project" value="UniProtKB-UniRule"/>
</dbReference>
<feature type="binding site" evidence="13">
    <location>
        <position position="252"/>
    </location>
    <ligand>
        <name>Mg(2+)</name>
        <dbReference type="ChEBI" id="CHEBI:18420"/>
        <note>shared with beta subunit</note>
    </ligand>
</feature>
<dbReference type="CDD" id="cd00496">
    <property type="entry name" value="PheRS_alpha_core"/>
    <property type="match status" value="1"/>
</dbReference>
<comment type="subunit">
    <text evidence="3 13">Tetramer of two alpha and two beta subunits.</text>
</comment>
<evidence type="ECO:0000256" key="6">
    <source>
        <dbReference type="ARBA" id="ARBA00022723"/>
    </source>
</evidence>
<dbReference type="InterPro" id="IPR010978">
    <property type="entry name" value="tRNA-bd_arm"/>
</dbReference>
<dbReference type="GO" id="GO:0000049">
    <property type="term" value="F:tRNA binding"/>
    <property type="evidence" value="ECO:0007669"/>
    <property type="project" value="InterPro"/>
</dbReference>
<keyword evidence="7 13" id="KW-0547">Nucleotide-binding</keyword>
<dbReference type="GO" id="GO:0005737">
    <property type="term" value="C:cytoplasm"/>
    <property type="evidence" value="ECO:0007669"/>
    <property type="project" value="UniProtKB-SubCell"/>
</dbReference>
<dbReference type="InterPro" id="IPR022911">
    <property type="entry name" value="Phe_tRNA_ligase_alpha1_bac"/>
</dbReference>
<dbReference type="InterPro" id="IPR006195">
    <property type="entry name" value="aa-tRNA-synth_II"/>
</dbReference>
<dbReference type="InterPro" id="IPR004188">
    <property type="entry name" value="Phe-tRNA_ligase_II_N"/>
</dbReference>
<feature type="coiled-coil region" evidence="14">
    <location>
        <begin position="53"/>
        <end position="86"/>
    </location>
</feature>
<dbReference type="RefSeq" id="WP_121011060.1">
    <property type="nucleotide sequence ID" value="NZ_RCCJ01000001.1"/>
</dbReference>